<keyword evidence="2" id="KW-1185">Reference proteome</keyword>
<dbReference type="Proteomes" id="UP001206925">
    <property type="component" value="Unassembled WGS sequence"/>
</dbReference>
<sequence length="203" mass="22826">GVACGFDGALGWANCLRKRRRRSLRSERGVSNKYLKPAALAQIRNSKASSSKTCVDVGKRKVDVMDADKCVNGVPVILSPEKFIYSPVARPVDMVKESNLLRTPKMEIPNGDVSDYKSRLESLSMEVMVKILCHLHHDQLRASFHVSERVRKAAVIARQFYFNYTTPDRGRDAMGRIQMRKLNSARQEEATSGCHSAAFQFHV</sequence>
<gene>
    <name evidence="1" type="ORF">M8C21_019284</name>
</gene>
<name>A0AAD5DEC0_AMBAR</name>
<evidence type="ECO:0000313" key="1">
    <source>
        <dbReference type="EMBL" id="KAI7757837.1"/>
    </source>
</evidence>
<dbReference type="EMBL" id="JAMZMK010000053">
    <property type="protein sequence ID" value="KAI7757837.1"/>
    <property type="molecule type" value="Genomic_DNA"/>
</dbReference>
<dbReference type="PANTHER" id="PTHR34049">
    <property type="entry name" value="F-BOX PROTEIN SKIP27"/>
    <property type="match status" value="1"/>
</dbReference>
<feature type="non-terminal residue" evidence="1">
    <location>
        <position position="1"/>
    </location>
</feature>
<feature type="non-terminal residue" evidence="1">
    <location>
        <position position="203"/>
    </location>
</feature>
<comment type="caution">
    <text evidence="1">The sequence shown here is derived from an EMBL/GenBank/DDBJ whole genome shotgun (WGS) entry which is preliminary data.</text>
</comment>
<evidence type="ECO:0000313" key="2">
    <source>
        <dbReference type="Proteomes" id="UP001206925"/>
    </source>
</evidence>
<proteinExistence type="predicted"/>
<dbReference type="PANTHER" id="PTHR34049:SF2">
    <property type="entry name" value="F-BOX DOMAIN CONTAINING PROTEIN, EXPRESSED"/>
    <property type="match status" value="1"/>
</dbReference>
<dbReference type="InterPro" id="IPR045286">
    <property type="entry name" value="FBS1-like"/>
</dbReference>
<dbReference type="AlphaFoldDB" id="A0AAD5DEC0"/>
<evidence type="ECO:0008006" key="3">
    <source>
        <dbReference type="Google" id="ProtNLM"/>
    </source>
</evidence>
<reference evidence="1" key="1">
    <citation type="submission" date="2022-06" db="EMBL/GenBank/DDBJ databases">
        <title>Uncovering the hologenomic basis of an extraordinary plant invasion.</title>
        <authorList>
            <person name="Bieker V.C."/>
            <person name="Martin M.D."/>
            <person name="Gilbert T."/>
            <person name="Hodgins K."/>
            <person name="Battlay P."/>
            <person name="Petersen B."/>
            <person name="Wilson J."/>
        </authorList>
    </citation>
    <scope>NUCLEOTIDE SEQUENCE</scope>
    <source>
        <strain evidence="1">AA19_3_7</strain>
        <tissue evidence="1">Leaf</tissue>
    </source>
</reference>
<organism evidence="1 2">
    <name type="scientific">Ambrosia artemisiifolia</name>
    <name type="common">Common ragweed</name>
    <dbReference type="NCBI Taxonomy" id="4212"/>
    <lineage>
        <taxon>Eukaryota</taxon>
        <taxon>Viridiplantae</taxon>
        <taxon>Streptophyta</taxon>
        <taxon>Embryophyta</taxon>
        <taxon>Tracheophyta</taxon>
        <taxon>Spermatophyta</taxon>
        <taxon>Magnoliopsida</taxon>
        <taxon>eudicotyledons</taxon>
        <taxon>Gunneridae</taxon>
        <taxon>Pentapetalae</taxon>
        <taxon>asterids</taxon>
        <taxon>campanulids</taxon>
        <taxon>Asterales</taxon>
        <taxon>Asteraceae</taxon>
        <taxon>Asteroideae</taxon>
        <taxon>Heliantheae alliance</taxon>
        <taxon>Heliantheae</taxon>
        <taxon>Ambrosia</taxon>
    </lineage>
</organism>
<accession>A0AAD5DEC0</accession>
<protein>
    <recommendedName>
        <fullName evidence="3">F-box protein</fullName>
    </recommendedName>
</protein>